<organism evidence="3 4">
    <name type="scientific">Tenacibaculum vairaonense</name>
    <dbReference type="NCBI Taxonomy" id="3137860"/>
    <lineage>
        <taxon>Bacteria</taxon>
        <taxon>Pseudomonadati</taxon>
        <taxon>Bacteroidota</taxon>
        <taxon>Flavobacteriia</taxon>
        <taxon>Flavobacteriales</taxon>
        <taxon>Flavobacteriaceae</taxon>
        <taxon>Tenacibaculum</taxon>
    </lineage>
</organism>
<keyword evidence="1" id="KW-0472">Membrane</keyword>
<evidence type="ECO:0000313" key="3">
    <source>
        <dbReference type="EMBL" id="CAL2106506.1"/>
    </source>
</evidence>
<gene>
    <name evidence="3" type="ORF">T190115A13A_230035</name>
</gene>
<feature type="transmembrane region" description="Helical" evidence="1">
    <location>
        <begin position="6"/>
        <end position="24"/>
    </location>
</feature>
<dbReference type="SUPFAM" id="SSF52317">
    <property type="entry name" value="Class I glutamine amidotransferase-like"/>
    <property type="match status" value="1"/>
</dbReference>
<dbReference type="InterPro" id="IPR029062">
    <property type="entry name" value="Class_I_gatase-like"/>
</dbReference>
<dbReference type="Proteomes" id="UP001497602">
    <property type="component" value="Unassembled WGS sequence"/>
</dbReference>
<keyword evidence="1" id="KW-0812">Transmembrane</keyword>
<dbReference type="RefSeq" id="WP_348738262.1">
    <property type="nucleotide sequence ID" value="NZ_CAXJRC010000015.1"/>
</dbReference>
<feature type="transmembrane region" description="Helical" evidence="1">
    <location>
        <begin position="56"/>
        <end position="78"/>
    </location>
</feature>
<evidence type="ECO:0000313" key="4">
    <source>
        <dbReference type="Proteomes" id="UP001497602"/>
    </source>
</evidence>
<dbReference type="PANTHER" id="PTHR37464:SF1">
    <property type="entry name" value="BLL2463 PROTEIN"/>
    <property type="match status" value="1"/>
</dbReference>
<dbReference type="Pfam" id="PF07584">
    <property type="entry name" value="BatA"/>
    <property type="match status" value="1"/>
</dbReference>
<protein>
    <submittedName>
        <fullName evidence="3">N-terminal double-transmembrane domain-containing protein</fullName>
    </submittedName>
</protein>
<dbReference type="EMBL" id="CAXJRC010000015">
    <property type="protein sequence ID" value="CAL2106506.1"/>
    <property type="molecule type" value="Genomic_DNA"/>
</dbReference>
<dbReference type="InterPro" id="IPR024163">
    <property type="entry name" value="Aerotolerance_reg_N"/>
</dbReference>
<keyword evidence="4" id="KW-1185">Reference proteome</keyword>
<sequence length="648" mass="74315">MQFKHPEILYFLALLIIPIIVHLFQLQKFVKVPFTNVAFLQKLAMQTRKSSKIKKWLVLATRLLLLTFLILAFAQPYFSNRSANEQSRYHIFLDNSLSTNTQGKKGDLLQVASQEIIDNLSEKASYTLQTNAQFYRNKTASELKEILLKIENTPQQKEMKEVVLKLSSENSLYDTPNKNIVISDFQNATTSSFKNLETPTSFVQLTPQLKENLSIDSVTVDENGSANFTVNITVKNQGIAKKDIPIAIYNHQKLINKQTFSIDENVSKKVTFSIQKTPTFLGKVLLNYNDAFSFDNTFYFTLNSGEKINVLSIGKQPSFLSKVYTKDEFNFLQYSVDNINYNAIPNQQLIVLNEVESIPNTLIASLVDFTKKGGNLVIIPHQKSSINTYNNLLKQLQAGQIVKQHNDSLKVTNIQFNHPIFKHVFEKQVRNFQYPYVASYYNSSLKRASSILNFENKKPFISQVQLENAALFWVASSLNKENSNFINSPIIVPIFYNIGKQSLQLSKLYYTIGKQNTIDVHKRLGKETVLSIKNKENAFIPLQRVFQSKVSITTTEQPLKAGFHFVMQEKDTLKSLAFNYPKEESSLEYTAIQDEINNSKSNTISTSVKETLQEIRKKNEVQWLWKWFLALSIVSLLLEILILKFFKP</sequence>
<evidence type="ECO:0000256" key="1">
    <source>
        <dbReference type="SAM" id="Phobius"/>
    </source>
</evidence>
<dbReference type="PANTHER" id="PTHR37464">
    <property type="entry name" value="BLL2463 PROTEIN"/>
    <property type="match status" value="1"/>
</dbReference>
<feature type="transmembrane region" description="Helical" evidence="1">
    <location>
        <begin position="623"/>
        <end position="646"/>
    </location>
</feature>
<accession>A0ABM9PLG1</accession>
<name>A0ABM9PLG1_9FLAO</name>
<keyword evidence="1" id="KW-1133">Transmembrane helix</keyword>
<dbReference type="NCBIfam" id="TIGR02226">
    <property type="entry name" value="two_anch"/>
    <property type="match status" value="1"/>
</dbReference>
<reference evidence="3 4" key="1">
    <citation type="submission" date="2024-05" db="EMBL/GenBank/DDBJ databases">
        <authorList>
            <person name="Duchaud E."/>
        </authorList>
    </citation>
    <scope>NUCLEOTIDE SEQUENCE [LARGE SCALE GENOMIC DNA]</scope>
    <source>
        <strain evidence="3">Ena-SAMPLE-TAB-13-05-2024-13:56:06:370-140305</strain>
    </source>
</reference>
<proteinExistence type="predicted"/>
<comment type="caution">
    <text evidence="3">The sequence shown here is derived from an EMBL/GenBank/DDBJ whole genome shotgun (WGS) entry which is preliminary data.</text>
</comment>
<evidence type="ECO:0000259" key="2">
    <source>
        <dbReference type="Pfam" id="PF07584"/>
    </source>
</evidence>
<dbReference type="InterPro" id="IPR011933">
    <property type="entry name" value="Double_TM_dom"/>
</dbReference>
<feature type="domain" description="Aerotolerance regulator N-terminal" evidence="2">
    <location>
        <begin position="1"/>
        <end position="76"/>
    </location>
</feature>